<evidence type="ECO:0000259" key="9">
    <source>
        <dbReference type="PROSITE" id="PS51012"/>
    </source>
</evidence>
<dbReference type="Pfam" id="PF12698">
    <property type="entry name" value="ABC2_membrane_3"/>
    <property type="match status" value="1"/>
</dbReference>
<reference evidence="10 11" key="1">
    <citation type="journal article" date="2015" name="Genome Announc.">
        <title>Complete Genome Sequence of Sedimenticola thiotaurini Strain SIP-G1, a Polyphosphate- and Polyhydroxyalkanoate-Accumulating Sulfur-Oxidizing Gammaproteobacterium Isolated from Salt Marsh Sediments.</title>
        <authorList>
            <person name="Flood B.E."/>
            <person name="Jones D.S."/>
            <person name="Bailey J.V."/>
        </authorList>
    </citation>
    <scope>NUCLEOTIDE SEQUENCE [LARGE SCALE GENOMIC DNA]</scope>
    <source>
        <strain evidence="10 11">SIP-G1</strain>
    </source>
</reference>
<evidence type="ECO:0000256" key="3">
    <source>
        <dbReference type="ARBA" id="ARBA00022448"/>
    </source>
</evidence>
<dbReference type="Proteomes" id="UP000034410">
    <property type="component" value="Chromosome"/>
</dbReference>
<feature type="transmembrane region" description="Helical" evidence="8">
    <location>
        <begin position="258"/>
        <end position="281"/>
    </location>
</feature>
<dbReference type="GO" id="GO:0005886">
    <property type="term" value="C:plasma membrane"/>
    <property type="evidence" value="ECO:0007669"/>
    <property type="project" value="UniProtKB-SubCell"/>
</dbReference>
<evidence type="ECO:0000313" key="10">
    <source>
        <dbReference type="EMBL" id="AKH21664.1"/>
    </source>
</evidence>
<dbReference type="EMBL" id="CP011412">
    <property type="protein sequence ID" value="AKH21664.1"/>
    <property type="molecule type" value="Genomic_DNA"/>
</dbReference>
<evidence type="ECO:0000256" key="1">
    <source>
        <dbReference type="ARBA" id="ARBA00004651"/>
    </source>
</evidence>
<keyword evidence="6 8" id="KW-1133">Transmembrane helix</keyword>
<gene>
    <name evidence="10" type="ORF">AAY24_16370</name>
</gene>
<accession>A0A0F7K2A1</accession>
<comment type="similarity">
    <text evidence="2">Belongs to the ABC-2 integral membrane protein family.</text>
</comment>
<keyword evidence="11" id="KW-1185">Reference proteome</keyword>
<evidence type="ECO:0000256" key="6">
    <source>
        <dbReference type="ARBA" id="ARBA00022989"/>
    </source>
</evidence>
<comment type="subcellular location">
    <subcellularLocation>
        <location evidence="1">Cell membrane</location>
        <topology evidence="1">Multi-pass membrane protein</topology>
    </subcellularLocation>
</comment>
<evidence type="ECO:0000256" key="2">
    <source>
        <dbReference type="ARBA" id="ARBA00007783"/>
    </source>
</evidence>
<sequence>MYFRVIIALAIKEFLALLRDKRSRFVIIGPPIIQLMVFGFAATYDLNNVPVAIYNEDHGGAARELVSRIEGSPHFQVVAHVERDSEVAPLIDNREVLLVLHIGQRFSAELLQGDGALLQAILDGRNSNTAMVAMNYLRSILLEYNSDWLESQGSQGPQVTLQTRAWYNENLQSRWFIVPGIVGLLTLVVTLLVTALSVAREREAGTFDQLLVTPLRPLDILIGKAIPGIVIGLLEASLIIALMVLLFEIPLRGSLGALYLGIGLFLLSAVGVGLMISAIAVTQQQAVLGAFLFLVPAVILSGFSTPIANMPEPIQWLTYLDPLRYFLVIVRSVTLEGNGYDLLVHQYWPMAIIGLVTLAMAGWLFRHRLY</sequence>
<dbReference type="RefSeq" id="WP_046860585.1">
    <property type="nucleotide sequence ID" value="NZ_CP011412.1"/>
</dbReference>
<dbReference type="Gene3D" id="3.40.1710.10">
    <property type="entry name" value="abc type-2 transporter like domain"/>
    <property type="match status" value="1"/>
</dbReference>
<feature type="transmembrane region" description="Helical" evidence="8">
    <location>
        <begin position="220"/>
        <end position="246"/>
    </location>
</feature>
<dbReference type="InterPro" id="IPR013525">
    <property type="entry name" value="ABC2_TM"/>
</dbReference>
<dbReference type="GO" id="GO:0140359">
    <property type="term" value="F:ABC-type transporter activity"/>
    <property type="evidence" value="ECO:0007669"/>
    <property type="project" value="InterPro"/>
</dbReference>
<feature type="transmembrane region" description="Helical" evidence="8">
    <location>
        <begin position="288"/>
        <end position="308"/>
    </location>
</feature>
<keyword evidence="5 8" id="KW-0812">Transmembrane</keyword>
<dbReference type="KEGG" id="seds:AAY24_16370"/>
<organism evidence="10 11">
    <name type="scientific">Sedimenticola thiotaurini</name>
    <dbReference type="NCBI Taxonomy" id="1543721"/>
    <lineage>
        <taxon>Bacteria</taxon>
        <taxon>Pseudomonadati</taxon>
        <taxon>Pseudomonadota</taxon>
        <taxon>Gammaproteobacteria</taxon>
        <taxon>Chromatiales</taxon>
        <taxon>Sedimenticolaceae</taxon>
        <taxon>Sedimenticola</taxon>
    </lineage>
</organism>
<feature type="transmembrane region" description="Helical" evidence="8">
    <location>
        <begin position="25"/>
        <end position="44"/>
    </location>
</feature>
<dbReference type="AlphaFoldDB" id="A0A0F7K2A1"/>
<evidence type="ECO:0000313" key="11">
    <source>
        <dbReference type="Proteomes" id="UP000034410"/>
    </source>
</evidence>
<keyword evidence="3" id="KW-0813">Transport</keyword>
<protein>
    <submittedName>
        <fullName evidence="10">Antibiotic ABC transporter permease</fullName>
    </submittedName>
</protein>
<dbReference type="InterPro" id="IPR051449">
    <property type="entry name" value="ABC-2_transporter_component"/>
</dbReference>
<evidence type="ECO:0000256" key="7">
    <source>
        <dbReference type="ARBA" id="ARBA00023136"/>
    </source>
</evidence>
<evidence type="ECO:0000256" key="4">
    <source>
        <dbReference type="ARBA" id="ARBA00022475"/>
    </source>
</evidence>
<dbReference type="PANTHER" id="PTHR30294:SF44">
    <property type="entry name" value="MULTIDRUG ABC TRANSPORTER PERMEASE YBHR-RELATED"/>
    <property type="match status" value="1"/>
</dbReference>
<dbReference type="PROSITE" id="PS51012">
    <property type="entry name" value="ABC_TM2"/>
    <property type="match status" value="1"/>
</dbReference>
<keyword evidence="7 8" id="KW-0472">Membrane</keyword>
<feature type="transmembrane region" description="Helical" evidence="8">
    <location>
        <begin position="347"/>
        <end position="365"/>
    </location>
</feature>
<dbReference type="PANTHER" id="PTHR30294">
    <property type="entry name" value="MEMBRANE COMPONENT OF ABC TRANSPORTER YHHJ-RELATED"/>
    <property type="match status" value="1"/>
</dbReference>
<dbReference type="InterPro" id="IPR047817">
    <property type="entry name" value="ABC2_TM_bact-type"/>
</dbReference>
<keyword evidence="4" id="KW-1003">Cell membrane</keyword>
<name>A0A0F7K2A1_9GAMM</name>
<evidence type="ECO:0000256" key="8">
    <source>
        <dbReference type="SAM" id="Phobius"/>
    </source>
</evidence>
<dbReference type="PATRIC" id="fig|1543721.4.peg.3381"/>
<feature type="domain" description="ABC transmembrane type-2" evidence="9">
    <location>
        <begin position="130"/>
        <end position="368"/>
    </location>
</feature>
<feature type="transmembrane region" description="Helical" evidence="8">
    <location>
        <begin position="176"/>
        <end position="199"/>
    </location>
</feature>
<evidence type="ECO:0000256" key="5">
    <source>
        <dbReference type="ARBA" id="ARBA00022692"/>
    </source>
</evidence>
<proteinExistence type="inferred from homology"/>
<dbReference type="OrthoDB" id="9808686at2"/>